<dbReference type="AlphaFoldDB" id="A0A1L1PIN7"/>
<dbReference type="EMBL" id="CCAE010000002">
    <property type="protein sequence ID" value="CDN85956.1"/>
    <property type="molecule type" value="Genomic_DNA"/>
</dbReference>
<evidence type="ECO:0000313" key="3">
    <source>
        <dbReference type="Proteomes" id="UP000028878"/>
    </source>
</evidence>
<name>A0A1L1PIN7_HYDIT</name>
<proteinExistence type="predicted"/>
<evidence type="ECO:0000256" key="1">
    <source>
        <dbReference type="SAM" id="MobiDB-lite"/>
    </source>
</evidence>
<reference evidence="3" key="1">
    <citation type="submission" date="2014-11" db="EMBL/GenBank/DDBJ databases">
        <title>Draft genome sequence of Hydrogenophaga intermedia S1.</title>
        <authorList>
            <person name="Gan H.M."/>
            <person name="Chew T.H."/>
            <person name="Stolz A."/>
        </authorList>
    </citation>
    <scope>NUCLEOTIDE SEQUENCE [LARGE SCALE GENOMIC DNA]</scope>
    <source>
        <strain evidence="3">S1</strain>
    </source>
</reference>
<accession>A0A1L1PIN7</accession>
<dbReference type="Proteomes" id="UP000028878">
    <property type="component" value="Unassembled WGS sequence"/>
</dbReference>
<evidence type="ECO:0000313" key="2">
    <source>
        <dbReference type="EMBL" id="CDN85956.1"/>
    </source>
</evidence>
<gene>
    <name evidence="2" type="ORF">BN948_00354</name>
</gene>
<keyword evidence="3" id="KW-1185">Reference proteome</keyword>
<organism evidence="2 3">
    <name type="scientific">Hydrogenophaga intermedia</name>
    <dbReference type="NCBI Taxonomy" id="65786"/>
    <lineage>
        <taxon>Bacteria</taxon>
        <taxon>Pseudomonadati</taxon>
        <taxon>Pseudomonadota</taxon>
        <taxon>Betaproteobacteria</taxon>
        <taxon>Burkholderiales</taxon>
        <taxon>Comamonadaceae</taxon>
        <taxon>Hydrogenophaga</taxon>
    </lineage>
</organism>
<sequence>MNPHAHHFVYSLPPEGVQASLGAARREAS</sequence>
<feature type="region of interest" description="Disordered" evidence="1">
    <location>
        <begin position="1"/>
        <end position="29"/>
    </location>
</feature>
<protein>
    <submittedName>
        <fullName evidence="2">Uncharacterized protein</fullName>
    </submittedName>
</protein>